<feature type="compositionally biased region" description="Low complexity" evidence="1">
    <location>
        <begin position="150"/>
        <end position="178"/>
    </location>
</feature>
<feature type="transmembrane region" description="Helical" evidence="2">
    <location>
        <begin position="26"/>
        <end position="47"/>
    </location>
</feature>
<feature type="transmembrane region" description="Helical" evidence="2">
    <location>
        <begin position="108"/>
        <end position="127"/>
    </location>
</feature>
<organism evidence="3 4">
    <name type="scientific">Umezawaea tangerina</name>
    <dbReference type="NCBI Taxonomy" id="84725"/>
    <lineage>
        <taxon>Bacteria</taxon>
        <taxon>Bacillati</taxon>
        <taxon>Actinomycetota</taxon>
        <taxon>Actinomycetes</taxon>
        <taxon>Pseudonocardiales</taxon>
        <taxon>Pseudonocardiaceae</taxon>
        <taxon>Umezawaea</taxon>
    </lineage>
</organism>
<feature type="compositionally biased region" description="Polar residues" evidence="1">
    <location>
        <begin position="205"/>
        <end position="218"/>
    </location>
</feature>
<dbReference type="AlphaFoldDB" id="A0A2T0TDC8"/>
<protein>
    <submittedName>
        <fullName evidence="3">Uncharacterized protein</fullName>
    </submittedName>
</protein>
<proteinExistence type="predicted"/>
<dbReference type="Pfam" id="PF17270">
    <property type="entry name" value="DUF5336"/>
    <property type="match status" value="1"/>
</dbReference>
<evidence type="ECO:0000256" key="1">
    <source>
        <dbReference type="SAM" id="MobiDB-lite"/>
    </source>
</evidence>
<evidence type="ECO:0000256" key="2">
    <source>
        <dbReference type="SAM" id="Phobius"/>
    </source>
</evidence>
<dbReference type="RefSeq" id="WP_106187208.1">
    <property type="nucleotide sequence ID" value="NZ_PVTF01000003.1"/>
</dbReference>
<dbReference type="InterPro" id="IPR035166">
    <property type="entry name" value="DUF5336"/>
</dbReference>
<accession>A0A2T0TDC8</accession>
<keyword evidence="2" id="KW-1133">Transmembrane helix</keyword>
<gene>
    <name evidence="3" type="ORF">CLV43_103414</name>
</gene>
<dbReference type="OrthoDB" id="3700687at2"/>
<feature type="compositionally biased region" description="Gly residues" evidence="1">
    <location>
        <begin position="223"/>
        <end position="232"/>
    </location>
</feature>
<name>A0A2T0TDC8_9PSEU</name>
<feature type="compositionally biased region" description="Low complexity" evidence="1">
    <location>
        <begin position="188"/>
        <end position="204"/>
    </location>
</feature>
<evidence type="ECO:0000313" key="3">
    <source>
        <dbReference type="EMBL" id="PRY43667.1"/>
    </source>
</evidence>
<dbReference type="Proteomes" id="UP000239494">
    <property type="component" value="Unassembled WGS sequence"/>
</dbReference>
<keyword evidence="2" id="KW-0812">Transmembrane</keyword>
<feature type="region of interest" description="Disordered" evidence="1">
    <location>
        <begin position="142"/>
        <end position="232"/>
    </location>
</feature>
<feature type="transmembrane region" description="Helical" evidence="2">
    <location>
        <begin position="77"/>
        <end position="96"/>
    </location>
</feature>
<sequence>MSVPYGAPQQQPGAPGPAQPAMGLNLGFLLPLVAAGLALISFLLAFADDVAFSGVIEFIYAAGVLAGLSVLPKAPRLLWAAAPLSVVPTLAILQGMIKTSASIQGMQIVLFIVSLLQSAAIVASLLVEVGILKLEPKPANPYGQPGGWNPPTGGFPPQGQHPQQAQQYGQQPQQAQQPQQPPTGGFGTPVQPQQPGAQGPGPTTYLSQPGQFGGQQAPNTPPGGFGGPPQQS</sequence>
<comment type="caution">
    <text evidence="3">The sequence shown here is derived from an EMBL/GenBank/DDBJ whole genome shotgun (WGS) entry which is preliminary data.</text>
</comment>
<feature type="transmembrane region" description="Helical" evidence="2">
    <location>
        <begin position="54"/>
        <end position="71"/>
    </location>
</feature>
<evidence type="ECO:0000313" key="4">
    <source>
        <dbReference type="Proteomes" id="UP000239494"/>
    </source>
</evidence>
<keyword evidence="4" id="KW-1185">Reference proteome</keyword>
<dbReference type="EMBL" id="PVTF01000003">
    <property type="protein sequence ID" value="PRY43667.1"/>
    <property type="molecule type" value="Genomic_DNA"/>
</dbReference>
<reference evidence="3 4" key="1">
    <citation type="submission" date="2018-03" db="EMBL/GenBank/DDBJ databases">
        <title>Genomic Encyclopedia of Archaeal and Bacterial Type Strains, Phase II (KMG-II): from individual species to whole genera.</title>
        <authorList>
            <person name="Goeker M."/>
        </authorList>
    </citation>
    <scope>NUCLEOTIDE SEQUENCE [LARGE SCALE GENOMIC DNA]</scope>
    <source>
        <strain evidence="3 4">DSM 44720</strain>
    </source>
</reference>
<keyword evidence="2" id="KW-0472">Membrane</keyword>